<evidence type="ECO:0000313" key="9">
    <source>
        <dbReference type="EMBL" id="ACI65014.1"/>
    </source>
</evidence>
<feature type="domain" description="Chromosome segregation in meiosis protein 3" evidence="8">
    <location>
        <begin position="77"/>
        <end position="191"/>
    </location>
</feature>
<evidence type="ECO:0000256" key="2">
    <source>
        <dbReference type="ARBA" id="ARBA00006075"/>
    </source>
</evidence>
<feature type="compositionally biased region" description="Polar residues" evidence="7">
    <location>
        <begin position="474"/>
        <end position="485"/>
    </location>
</feature>
<evidence type="ECO:0000256" key="6">
    <source>
        <dbReference type="RuleBase" id="RU366049"/>
    </source>
</evidence>
<dbReference type="PANTHER" id="PTHR13220:SF11">
    <property type="entry name" value="TIMELESS-INTERACTING PROTEIN"/>
    <property type="match status" value="1"/>
</dbReference>
<proteinExistence type="inferred from homology"/>
<dbReference type="HOGENOM" id="CLU_524319_0_0_1"/>
<gene>
    <name evidence="9" type="ORF">THAPS_7206</name>
</gene>
<keyword evidence="4 6" id="KW-0539">Nucleus</keyword>
<feature type="compositionally biased region" description="Acidic residues" evidence="7">
    <location>
        <begin position="368"/>
        <end position="377"/>
    </location>
</feature>
<sequence length="520" mass="56738">MSLANPPRYNEYDDLDSDEEEAERLLSAEHGEAAEDGPTKSSSAPRKRSNAPESEADAAAAKEFNEKVRTKKPRPVLEPAQLKGPKGLIFVRRSFPTQVSKFRAPSNNSTNAATNKVIGSGARSNKYAQKLNQNAQIKAAAQYSRSLMSAYRSFAQELFPTLAPQDVFLKIEDLGAKREVKDYLQIMRDELRKEYVERIYGVEKAGRILNELEYGLRQPVVQQDEDEFGDEGVITVNPRLGHAVLDDEDEEEMGGASELAAPALVTPRAPATNPYRKEPVANTNTAEDATTGNVHEAESVDDEEGELVFKDADVPSVTAATTADANANEEDEANGANANDTVMQESAAGETETTDEAVLGIESPLLETQEEAVDETAADIGTMKNDDDQSTTLAKTQETLTLVESQFDETESIEEVDVVAGTTLKESQERNTMDEGDVECTAEVSFSQADDGDAAMMENSQSQEEEDTADERFSQSQSMAETTFSIEEASQDVEGDNDVNEDSTEDKTMGLGQEEPSLEY</sequence>
<feature type="region of interest" description="Disordered" evidence="7">
    <location>
        <begin position="422"/>
        <end position="520"/>
    </location>
</feature>
<dbReference type="PANTHER" id="PTHR13220">
    <property type="entry name" value="TIMELESS INTERACTING-RELATED"/>
    <property type="match status" value="1"/>
</dbReference>
<evidence type="ECO:0000256" key="7">
    <source>
        <dbReference type="SAM" id="MobiDB-lite"/>
    </source>
</evidence>
<dbReference type="RefSeq" id="XP_002296297.1">
    <property type="nucleotide sequence ID" value="XM_002296261.1"/>
</dbReference>
<evidence type="ECO:0000256" key="4">
    <source>
        <dbReference type="ARBA" id="ARBA00023242"/>
    </source>
</evidence>
<keyword evidence="5 6" id="KW-0131">Cell cycle</keyword>
<evidence type="ECO:0000256" key="3">
    <source>
        <dbReference type="ARBA" id="ARBA00022763"/>
    </source>
</evidence>
<dbReference type="GO" id="GO:0005634">
    <property type="term" value="C:nucleus"/>
    <property type="evidence" value="ECO:0007669"/>
    <property type="project" value="UniProtKB-SubCell"/>
</dbReference>
<dbReference type="GeneID" id="7447156"/>
<dbReference type="KEGG" id="tps:THAPS_7206"/>
<reference evidence="9 10" key="1">
    <citation type="journal article" date="2004" name="Science">
        <title>The genome of the diatom Thalassiosira pseudonana: ecology, evolution, and metabolism.</title>
        <authorList>
            <person name="Armbrust E.V."/>
            <person name="Berges J.A."/>
            <person name="Bowler C."/>
            <person name="Green B.R."/>
            <person name="Martinez D."/>
            <person name="Putnam N.H."/>
            <person name="Zhou S."/>
            <person name="Allen A.E."/>
            <person name="Apt K.E."/>
            <person name="Bechner M."/>
            <person name="Brzezinski M.A."/>
            <person name="Chaal B.K."/>
            <person name="Chiovitti A."/>
            <person name="Davis A.K."/>
            <person name="Demarest M.S."/>
            <person name="Detter J.C."/>
            <person name="Glavina T."/>
            <person name="Goodstein D."/>
            <person name="Hadi M.Z."/>
            <person name="Hellsten U."/>
            <person name="Hildebrand M."/>
            <person name="Jenkins B.D."/>
            <person name="Jurka J."/>
            <person name="Kapitonov V.V."/>
            <person name="Kroger N."/>
            <person name="Lau W.W."/>
            <person name="Lane T.W."/>
            <person name="Larimer F.W."/>
            <person name="Lippmeier J.C."/>
            <person name="Lucas S."/>
            <person name="Medina M."/>
            <person name="Montsant A."/>
            <person name="Obornik M."/>
            <person name="Parker M.S."/>
            <person name="Palenik B."/>
            <person name="Pazour G.J."/>
            <person name="Richardson P.M."/>
            <person name="Rynearson T.A."/>
            <person name="Saito M.A."/>
            <person name="Schwartz D.C."/>
            <person name="Thamatrakoln K."/>
            <person name="Valentin K."/>
            <person name="Vardi A."/>
            <person name="Wilkerson F.P."/>
            <person name="Rokhsar D.S."/>
        </authorList>
    </citation>
    <scope>NUCLEOTIDE SEQUENCE [LARGE SCALE GENOMIC DNA]</scope>
    <source>
        <strain evidence="9 10">CCMP1335</strain>
    </source>
</reference>
<dbReference type="PaxDb" id="35128-Thaps7206"/>
<dbReference type="InParanoid" id="B5YNM7"/>
<dbReference type="InterPro" id="IPR040038">
    <property type="entry name" value="TIPIN/Csm3/Swi3"/>
</dbReference>
<dbReference type="GO" id="GO:0000076">
    <property type="term" value="P:DNA replication checkpoint signaling"/>
    <property type="evidence" value="ECO:0007669"/>
    <property type="project" value="UniProtKB-UniRule"/>
</dbReference>
<keyword evidence="3 6" id="KW-0227">DNA damage</keyword>
<evidence type="ECO:0000256" key="5">
    <source>
        <dbReference type="ARBA" id="ARBA00023306"/>
    </source>
</evidence>
<feature type="region of interest" description="Disordered" evidence="7">
    <location>
        <begin position="1"/>
        <end position="80"/>
    </location>
</feature>
<feature type="compositionally biased region" description="Low complexity" evidence="7">
    <location>
        <begin position="51"/>
        <end position="62"/>
    </location>
</feature>
<comment type="subcellular location">
    <subcellularLocation>
        <location evidence="1 6">Nucleus</location>
    </subcellularLocation>
</comment>
<feature type="compositionally biased region" description="Acidic residues" evidence="7">
    <location>
        <begin position="12"/>
        <end position="22"/>
    </location>
</feature>
<feature type="compositionally biased region" description="Acidic residues" evidence="7">
    <location>
        <begin position="489"/>
        <end position="504"/>
    </location>
</feature>
<name>B5YNM7_THAPS</name>
<dbReference type="GO" id="GO:0031297">
    <property type="term" value="P:replication fork processing"/>
    <property type="evidence" value="ECO:0007669"/>
    <property type="project" value="UniProtKB-UniRule"/>
</dbReference>
<dbReference type="Proteomes" id="UP000001449">
    <property type="component" value="Chromosome 7"/>
</dbReference>
<evidence type="ECO:0000313" key="10">
    <source>
        <dbReference type="Proteomes" id="UP000001449"/>
    </source>
</evidence>
<dbReference type="InterPro" id="IPR012923">
    <property type="entry name" value="Csm3"/>
</dbReference>
<dbReference type="eggNOG" id="ENOG502SUBA">
    <property type="taxonomic scope" value="Eukaryota"/>
</dbReference>
<dbReference type="AlphaFoldDB" id="B5YNM7"/>
<dbReference type="Pfam" id="PF07962">
    <property type="entry name" value="Swi3"/>
    <property type="match status" value="1"/>
</dbReference>
<feature type="region of interest" description="Disordered" evidence="7">
    <location>
        <begin position="248"/>
        <end position="396"/>
    </location>
</feature>
<accession>B5YNM7</accession>
<comment type="function">
    <text evidence="6">Plays an important role in the control of DNA replication and the maintenance of replication fork stability.</text>
</comment>
<comment type="similarity">
    <text evidence="2 6">Belongs to the CSM3 family.</text>
</comment>
<reference evidence="9 10" key="2">
    <citation type="journal article" date="2008" name="Nature">
        <title>The Phaeodactylum genome reveals the evolutionary history of diatom genomes.</title>
        <authorList>
            <person name="Bowler C."/>
            <person name="Allen A.E."/>
            <person name="Badger J.H."/>
            <person name="Grimwood J."/>
            <person name="Jabbari K."/>
            <person name="Kuo A."/>
            <person name="Maheswari U."/>
            <person name="Martens C."/>
            <person name="Maumus F."/>
            <person name="Otillar R.P."/>
            <person name="Rayko E."/>
            <person name="Salamov A."/>
            <person name="Vandepoele K."/>
            <person name="Beszteri B."/>
            <person name="Gruber A."/>
            <person name="Heijde M."/>
            <person name="Katinka M."/>
            <person name="Mock T."/>
            <person name="Valentin K."/>
            <person name="Verret F."/>
            <person name="Berges J.A."/>
            <person name="Brownlee C."/>
            <person name="Cadoret J.P."/>
            <person name="Chiovitti A."/>
            <person name="Choi C.J."/>
            <person name="Coesel S."/>
            <person name="De Martino A."/>
            <person name="Detter J.C."/>
            <person name="Durkin C."/>
            <person name="Falciatore A."/>
            <person name="Fournet J."/>
            <person name="Haruta M."/>
            <person name="Huysman M.J."/>
            <person name="Jenkins B.D."/>
            <person name="Jiroutova K."/>
            <person name="Jorgensen R.E."/>
            <person name="Joubert Y."/>
            <person name="Kaplan A."/>
            <person name="Kroger N."/>
            <person name="Kroth P.G."/>
            <person name="La Roche J."/>
            <person name="Lindquist E."/>
            <person name="Lommer M."/>
            <person name="Martin-Jezequel V."/>
            <person name="Lopez P.J."/>
            <person name="Lucas S."/>
            <person name="Mangogna M."/>
            <person name="McGinnis K."/>
            <person name="Medlin L.K."/>
            <person name="Montsant A."/>
            <person name="Oudot-Le Secq M.P."/>
            <person name="Napoli C."/>
            <person name="Obornik M."/>
            <person name="Parker M.S."/>
            <person name="Petit J.L."/>
            <person name="Porcel B.M."/>
            <person name="Poulsen N."/>
            <person name="Robison M."/>
            <person name="Rychlewski L."/>
            <person name="Rynearson T.A."/>
            <person name="Schmutz J."/>
            <person name="Shapiro H."/>
            <person name="Siaut M."/>
            <person name="Stanley M."/>
            <person name="Sussman M.R."/>
            <person name="Taylor A.R."/>
            <person name="Vardi A."/>
            <person name="von Dassow P."/>
            <person name="Vyverman W."/>
            <person name="Willis A."/>
            <person name="Wyrwicz L.S."/>
            <person name="Rokhsar D.S."/>
            <person name="Weissenbach J."/>
            <person name="Armbrust E.V."/>
            <person name="Green B.R."/>
            <person name="Van de Peer Y."/>
            <person name="Grigoriev I.V."/>
        </authorList>
    </citation>
    <scope>NUCLEOTIDE SEQUENCE [LARGE SCALE GENOMIC DNA]</scope>
    <source>
        <strain evidence="9 10">CCMP1335</strain>
    </source>
</reference>
<protein>
    <recommendedName>
        <fullName evidence="8">Chromosome segregation in meiosis protein 3 domain-containing protein</fullName>
    </recommendedName>
</protein>
<dbReference type="EMBL" id="CP001160">
    <property type="protein sequence ID" value="ACI65014.1"/>
    <property type="molecule type" value="Genomic_DNA"/>
</dbReference>
<keyword evidence="10" id="KW-1185">Reference proteome</keyword>
<dbReference type="GO" id="GO:0006974">
    <property type="term" value="P:DNA damage response"/>
    <property type="evidence" value="ECO:0007669"/>
    <property type="project" value="UniProtKB-KW"/>
</dbReference>
<evidence type="ECO:0000256" key="1">
    <source>
        <dbReference type="ARBA" id="ARBA00004123"/>
    </source>
</evidence>
<evidence type="ECO:0000259" key="8">
    <source>
        <dbReference type="Pfam" id="PF07962"/>
    </source>
</evidence>
<feature type="compositionally biased region" description="Polar residues" evidence="7">
    <location>
        <begin position="281"/>
        <end position="293"/>
    </location>
</feature>
<feature type="compositionally biased region" description="Basic and acidic residues" evidence="7">
    <location>
        <begin position="23"/>
        <end position="33"/>
    </location>
</feature>
<organism evidence="9 10">
    <name type="scientific">Thalassiosira pseudonana</name>
    <name type="common">Marine diatom</name>
    <name type="synonym">Cyclotella nana</name>
    <dbReference type="NCBI Taxonomy" id="35128"/>
    <lineage>
        <taxon>Eukaryota</taxon>
        <taxon>Sar</taxon>
        <taxon>Stramenopiles</taxon>
        <taxon>Ochrophyta</taxon>
        <taxon>Bacillariophyta</taxon>
        <taxon>Coscinodiscophyceae</taxon>
        <taxon>Thalassiosirophycidae</taxon>
        <taxon>Thalassiosirales</taxon>
        <taxon>Thalassiosiraceae</taxon>
        <taxon>Thalassiosira</taxon>
    </lineage>
</organism>